<evidence type="ECO:0000313" key="12">
    <source>
        <dbReference type="EMBL" id="NDY57672.1"/>
    </source>
</evidence>
<dbReference type="InterPro" id="IPR036097">
    <property type="entry name" value="HisK_dim/P_sf"/>
</dbReference>
<feature type="domain" description="Response regulatory" evidence="10">
    <location>
        <begin position="976"/>
        <end position="1098"/>
    </location>
</feature>
<keyword evidence="4" id="KW-0808">Transferase</keyword>
<dbReference type="InterPro" id="IPR004358">
    <property type="entry name" value="Sig_transdc_His_kin-like_C"/>
</dbReference>
<dbReference type="CDD" id="cd00130">
    <property type="entry name" value="PAS"/>
    <property type="match status" value="1"/>
</dbReference>
<evidence type="ECO:0000256" key="6">
    <source>
        <dbReference type="PROSITE-ProRule" id="PRU00169"/>
    </source>
</evidence>
<evidence type="ECO:0000256" key="7">
    <source>
        <dbReference type="SAM" id="Coils"/>
    </source>
</evidence>
<dbReference type="Pfam" id="PF00072">
    <property type="entry name" value="Response_reg"/>
    <property type="match status" value="1"/>
</dbReference>
<dbReference type="SUPFAM" id="SSF55874">
    <property type="entry name" value="ATPase domain of HSP90 chaperone/DNA topoisomerase II/histidine kinase"/>
    <property type="match status" value="1"/>
</dbReference>
<evidence type="ECO:0000259" key="11">
    <source>
        <dbReference type="PROSITE" id="PS50112"/>
    </source>
</evidence>
<dbReference type="Gene3D" id="3.40.50.2300">
    <property type="match status" value="3"/>
</dbReference>
<dbReference type="EMBL" id="JAAGRQ010000057">
    <property type="protein sequence ID" value="NDY57672.1"/>
    <property type="molecule type" value="Genomic_DNA"/>
</dbReference>
<dbReference type="InterPro" id="IPR005467">
    <property type="entry name" value="His_kinase_dom"/>
</dbReference>
<dbReference type="CDD" id="cd16922">
    <property type="entry name" value="HATPase_EvgS-ArcB-TorS-like"/>
    <property type="match status" value="1"/>
</dbReference>
<keyword evidence="13" id="KW-1185">Reference proteome</keyword>
<evidence type="ECO:0000256" key="2">
    <source>
        <dbReference type="ARBA" id="ARBA00012438"/>
    </source>
</evidence>
<dbReference type="Pfam" id="PF00512">
    <property type="entry name" value="HisKA"/>
    <property type="match status" value="1"/>
</dbReference>
<dbReference type="PROSITE" id="PS50110">
    <property type="entry name" value="RESPONSE_REGULATORY"/>
    <property type="match status" value="1"/>
</dbReference>
<sequence>MTGIPRKNADDVHPFCGLFLVVVLLCPWLQHDACAQTPQVVILNSYHYGDIWSDAEVDGVLSVFRQARPGLIPAVEYLDAKRHREQASRNRQAAFFREKYRDIPVSVVVALDNPALTLLLNAPESIFPGARVVFCGIDDMSLVDRAVQAGATGVAEVMDIQGVMALILDLLPGTKEVFVVTDHTVTGLAMRHEAAQVLAHFQGRVRVDYSADLPMDTLLKRLGELPPDAVVLLFSYVVDGAGVVFERDETTRRISRASSVPVFSTHDIRLAHGIVGGSLLSGENDGRQAGEMVVRILDGESPSSLPVRHSRSSPMFDHGQLVRFGIGEDRLPAGAAVINRPYSVFTRYRGWILGAVAVVLVQAALIAVLLEQTRRLRRTERALRESEAKYQGYVDNAPMGVIVFDGKGRYLAANPAACRLAGKPFAELLGTSFADTLTPGSREAVRGHLEALREAGHSQGDVEITDLAGTRRWFFFSGVALGGDRYLVFVSDITEKREAQEGIRAINAGLETKLLALTQPMGDVTGLTLADIFDPGEVQKVQDAFARAAGVASLITAPDGTPLTRPSNFCRLCEIIRETEKGLENCRRSDAALGCQATDGPCVRPCLSGGLLDGGTSIRVGTQVVAHWLVGQVLDETADPEAMQAYAREIGADAEAFRQALAQAPRMSRKRFEDICNSLAVIAGQLSKLAVQNVQQARFITERKAAEESLLAAKTAAEVANRAKSEFLANMSHEIRTPLNGLLGMLQLLLGMPPGDEQREYVEAALRAGKRLTSLLSDILDLARVESGKMELAREPFDFKAAAENVFNVLAPAAREKRLELVLDVAPSVPGRLLGDEVRVRQILFNLVGNAIKFTPEGSVRLSAWAVPAASPDMVTLVFEVSDTGIGIPEEKIDTVFEAFSQVEGTYTRQYQGAGLGLAIVKRLVGLMDGTLAVDSVDGKGATVSCALPLALPEGRLSEDLGTDDVTSLPVIPGARVILVEDDDVNRLVARDFLREMGISVLEAENGQECLHWLEADEGDRVGLVLMDIQMPVMDGVETARAIREREARLSLPRLPLVALTAYAMPGERQRFLLSGFDDYLAKPVDAQMLAAMLGKYLAGDAPGKTRKASLS</sequence>
<evidence type="ECO:0000256" key="4">
    <source>
        <dbReference type="ARBA" id="ARBA00022679"/>
    </source>
</evidence>
<name>A0A7K3NN94_9BACT</name>
<dbReference type="CDD" id="cd17546">
    <property type="entry name" value="REC_hyHK_CKI1_RcsC-like"/>
    <property type="match status" value="1"/>
</dbReference>
<dbReference type="SUPFAM" id="SSF52172">
    <property type="entry name" value="CheY-like"/>
    <property type="match status" value="1"/>
</dbReference>
<evidence type="ECO:0000256" key="3">
    <source>
        <dbReference type="ARBA" id="ARBA00022553"/>
    </source>
</evidence>
<feature type="domain" description="PAS" evidence="11">
    <location>
        <begin position="386"/>
        <end position="456"/>
    </location>
</feature>
<dbReference type="SMART" id="SM00387">
    <property type="entry name" value="HATPase_c"/>
    <property type="match status" value="1"/>
</dbReference>
<dbReference type="SMART" id="SM00091">
    <property type="entry name" value="PAS"/>
    <property type="match status" value="1"/>
</dbReference>
<keyword evidence="5" id="KW-0418">Kinase</keyword>
<evidence type="ECO:0000256" key="8">
    <source>
        <dbReference type="SAM" id="Phobius"/>
    </source>
</evidence>
<dbReference type="Gene3D" id="3.30.450.20">
    <property type="entry name" value="PAS domain"/>
    <property type="match status" value="1"/>
</dbReference>
<evidence type="ECO:0000256" key="5">
    <source>
        <dbReference type="ARBA" id="ARBA00022777"/>
    </source>
</evidence>
<keyword evidence="8" id="KW-1133">Transmembrane helix</keyword>
<dbReference type="RefSeq" id="WP_163302757.1">
    <property type="nucleotide sequence ID" value="NZ_JAAGRQ010000057.1"/>
</dbReference>
<feature type="transmembrane region" description="Helical" evidence="8">
    <location>
        <begin position="348"/>
        <end position="370"/>
    </location>
</feature>
<dbReference type="InterPro" id="IPR000014">
    <property type="entry name" value="PAS"/>
</dbReference>
<dbReference type="InterPro" id="IPR003594">
    <property type="entry name" value="HATPase_dom"/>
</dbReference>
<comment type="catalytic activity">
    <reaction evidence="1">
        <text>ATP + protein L-histidine = ADP + protein N-phospho-L-histidine.</text>
        <dbReference type="EC" id="2.7.13.3"/>
    </reaction>
</comment>
<protein>
    <recommendedName>
        <fullName evidence="2">histidine kinase</fullName>
        <ecNumber evidence="2">2.7.13.3</ecNumber>
    </recommendedName>
</protein>
<dbReference type="InterPro" id="IPR036890">
    <property type="entry name" value="HATPase_C_sf"/>
</dbReference>
<dbReference type="InterPro" id="IPR011006">
    <property type="entry name" value="CheY-like_superfamily"/>
</dbReference>
<evidence type="ECO:0000313" key="13">
    <source>
        <dbReference type="Proteomes" id="UP000469724"/>
    </source>
</evidence>
<dbReference type="SUPFAM" id="SSF47384">
    <property type="entry name" value="Homodimeric domain of signal transducing histidine kinase"/>
    <property type="match status" value="1"/>
</dbReference>
<evidence type="ECO:0000259" key="10">
    <source>
        <dbReference type="PROSITE" id="PS50110"/>
    </source>
</evidence>
<dbReference type="Pfam" id="PF02518">
    <property type="entry name" value="HATPase_c"/>
    <property type="match status" value="1"/>
</dbReference>
<proteinExistence type="predicted"/>
<keyword evidence="8" id="KW-0472">Membrane</keyword>
<dbReference type="Pfam" id="PF10114">
    <property type="entry name" value="PocR"/>
    <property type="match status" value="1"/>
</dbReference>
<dbReference type="EC" id="2.7.13.3" evidence="2"/>
<dbReference type="PROSITE" id="PS50109">
    <property type="entry name" value="HIS_KIN"/>
    <property type="match status" value="1"/>
</dbReference>
<dbReference type="FunFam" id="3.30.565.10:FF:000010">
    <property type="entry name" value="Sensor histidine kinase RcsC"/>
    <property type="match status" value="1"/>
</dbReference>
<gene>
    <name evidence="12" type="ORF">G3N56_13120</name>
</gene>
<dbReference type="Gene3D" id="1.10.287.130">
    <property type="match status" value="1"/>
</dbReference>
<dbReference type="NCBIfam" id="TIGR00229">
    <property type="entry name" value="sensory_box"/>
    <property type="match status" value="1"/>
</dbReference>
<dbReference type="AlphaFoldDB" id="A0A7K3NN94"/>
<evidence type="ECO:0000259" key="9">
    <source>
        <dbReference type="PROSITE" id="PS50109"/>
    </source>
</evidence>
<keyword evidence="3 6" id="KW-0597">Phosphoprotein</keyword>
<dbReference type="PROSITE" id="PS50112">
    <property type="entry name" value="PAS"/>
    <property type="match status" value="1"/>
</dbReference>
<dbReference type="SMART" id="SM00388">
    <property type="entry name" value="HisKA"/>
    <property type="match status" value="1"/>
</dbReference>
<dbReference type="CDD" id="cd00082">
    <property type="entry name" value="HisKA"/>
    <property type="match status" value="1"/>
</dbReference>
<feature type="coiled-coil region" evidence="7">
    <location>
        <begin position="369"/>
        <end position="396"/>
    </location>
</feature>
<dbReference type="PRINTS" id="PR00344">
    <property type="entry name" value="BCTRLSENSOR"/>
</dbReference>
<evidence type="ECO:0000256" key="1">
    <source>
        <dbReference type="ARBA" id="ARBA00000085"/>
    </source>
</evidence>
<dbReference type="Gene3D" id="3.30.565.10">
    <property type="entry name" value="Histidine kinase-like ATPase, C-terminal domain"/>
    <property type="match status" value="1"/>
</dbReference>
<feature type="modified residue" description="4-aspartylphosphate" evidence="6">
    <location>
        <position position="1028"/>
    </location>
</feature>
<organism evidence="12 13">
    <name type="scientific">Desulfolutivibrio sulfodismutans</name>
    <dbReference type="NCBI Taxonomy" id="63561"/>
    <lineage>
        <taxon>Bacteria</taxon>
        <taxon>Pseudomonadati</taxon>
        <taxon>Thermodesulfobacteriota</taxon>
        <taxon>Desulfovibrionia</taxon>
        <taxon>Desulfovibrionales</taxon>
        <taxon>Desulfovibrionaceae</taxon>
        <taxon>Desulfolutivibrio</taxon>
    </lineage>
</organism>
<dbReference type="GO" id="GO:0000155">
    <property type="term" value="F:phosphorelay sensor kinase activity"/>
    <property type="evidence" value="ECO:0007669"/>
    <property type="project" value="InterPro"/>
</dbReference>
<accession>A0A7K3NN94</accession>
<comment type="caution">
    <text evidence="12">The sequence shown here is derived from an EMBL/GenBank/DDBJ whole genome shotgun (WGS) entry which is preliminary data.</text>
</comment>
<dbReference type="PANTHER" id="PTHR43047">
    <property type="entry name" value="TWO-COMPONENT HISTIDINE PROTEIN KINASE"/>
    <property type="match status" value="1"/>
</dbReference>
<dbReference type="SMART" id="SM00448">
    <property type="entry name" value="REC"/>
    <property type="match status" value="1"/>
</dbReference>
<dbReference type="InterPro" id="IPR035965">
    <property type="entry name" value="PAS-like_dom_sf"/>
</dbReference>
<feature type="domain" description="Histidine kinase" evidence="9">
    <location>
        <begin position="730"/>
        <end position="952"/>
    </location>
</feature>
<dbReference type="InterPro" id="IPR001789">
    <property type="entry name" value="Sig_transdc_resp-reg_receiver"/>
</dbReference>
<keyword evidence="8" id="KW-0812">Transmembrane</keyword>
<dbReference type="InterPro" id="IPR003661">
    <property type="entry name" value="HisK_dim/P_dom"/>
</dbReference>
<dbReference type="PANTHER" id="PTHR43047:SF64">
    <property type="entry name" value="HISTIDINE KINASE CONTAINING CHEY-HOMOLOGOUS RECEIVER DOMAIN AND PAS DOMAIN-RELATED"/>
    <property type="match status" value="1"/>
</dbReference>
<dbReference type="Proteomes" id="UP000469724">
    <property type="component" value="Unassembled WGS sequence"/>
</dbReference>
<reference evidence="12 13" key="1">
    <citation type="submission" date="2020-02" db="EMBL/GenBank/DDBJ databases">
        <title>Comparative genomics of sulfur disproportionating microorganisms.</title>
        <authorList>
            <person name="Ward L.M."/>
            <person name="Bertran E."/>
            <person name="Johnston D.T."/>
        </authorList>
    </citation>
    <scope>NUCLEOTIDE SEQUENCE [LARGE SCALE GENOMIC DNA]</scope>
    <source>
        <strain evidence="12 13">DSM 3696</strain>
    </source>
</reference>
<dbReference type="Pfam" id="PF08448">
    <property type="entry name" value="PAS_4"/>
    <property type="match status" value="1"/>
</dbReference>
<keyword evidence="7" id="KW-0175">Coiled coil</keyword>
<dbReference type="SUPFAM" id="SSF55785">
    <property type="entry name" value="PYP-like sensor domain (PAS domain)"/>
    <property type="match status" value="1"/>
</dbReference>
<dbReference type="InterPro" id="IPR018771">
    <property type="entry name" value="PocR_dom"/>
</dbReference>
<dbReference type="InterPro" id="IPR013656">
    <property type="entry name" value="PAS_4"/>
</dbReference>